<gene>
    <name evidence="1" type="ORF">VCHENC02_1182</name>
</gene>
<dbReference type="InterPro" id="IPR016181">
    <property type="entry name" value="Acyl_CoA_acyltransferase"/>
</dbReference>
<accession>A0A454D3X9</accession>
<sequence>MRAVLSVSRTNHRALTFYKRHGWEFVRKNPKHDETDFYQLWLRT</sequence>
<dbReference type="AlphaFoldDB" id="A0A454D3X9"/>
<reference evidence="1 2" key="1">
    <citation type="submission" date="2012-10" db="EMBL/GenBank/DDBJ databases">
        <title>Genome sequence of Vibrio Cholerae HENC-02.</title>
        <authorList>
            <person name="Eppinger M."/>
            <person name="Hasan N.A."/>
            <person name="Sengamalay N."/>
            <person name="Hine E."/>
            <person name="Su Q."/>
            <person name="Daugherty S.C."/>
            <person name="Young S."/>
            <person name="Sadzewicz L."/>
            <person name="Tallon L."/>
            <person name="Cebula T.A."/>
            <person name="Ravel J."/>
            <person name="Colwell R.R."/>
        </authorList>
    </citation>
    <scope>NUCLEOTIDE SEQUENCE [LARGE SCALE GENOMIC DNA]</scope>
    <source>
        <strain evidence="1 2">HENC-02</strain>
    </source>
</reference>
<dbReference type="Proteomes" id="UP000008367">
    <property type="component" value="Unassembled WGS sequence"/>
</dbReference>
<dbReference type="Gene3D" id="3.40.630.30">
    <property type="match status" value="1"/>
</dbReference>
<evidence type="ECO:0000313" key="1">
    <source>
        <dbReference type="EMBL" id="EKM33354.1"/>
    </source>
</evidence>
<dbReference type="EMBL" id="AJSR01000322">
    <property type="protein sequence ID" value="EKM33354.1"/>
    <property type="molecule type" value="Genomic_DNA"/>
</dbReference>
<evidence type="ECO:0000313" key="2">
    <source>
        <dbReference type="Proteomes" id="UP000008367"/>
    </source>
</evidence>
<comment type="caution">
    <text evidence="1">The sequence shown here is derived from an EMBL/GenBank/DDBJ whole genome shotgun (WGS) entry which is preliminary data.</text>
</comment>
<protein>
    <recommendedName>
        <fullName evidence="3">Acetyltransferase family protein</fullName>
    </recommendedName>
</protein>
<organism evidence="1 2">
    <name type="scientific">Vibrio harveyi</name>
    <name type="common">Beneckea harveyi</name>
    <dbReference type="NCBI Taxonomy" id="669"/>
    <lineage>
        <taxon>Bacteria</taxon>
        <taxon>Pseudomonadati</taxon>
        <taxon>Pseudomonadota</taxon>
        <taxon>Gammaproteobacteria</taxon>
        <taxon>Vibrionales</taxon>
        <taxon>Vibrionaceae</taxon>
        <taxon>Vibrio</taxon>
    </lineage>
</organism>
<name>A0A454D3X9_VIBHA</name>
<evidence type="ECO:0008006" key="3">
    <source>
        <dbReference type="Google" id="ProtNLM"/>
    </source>
</evidence>
<proteinExistence type="predicted"/>
<dbReference type="SUPFAM" id="SSF55729">
    <property type="entry name" value="Acyl-CoA N-acyltransferases (Nat)"/>
    <property type="match status" value="1"/>
</dbReference>